<evidence type="ECO:0000256" key="1">
    <source>
        <dbReference type="ARBA" id="ARBA00004123"/>
    </source>
</evidence>
<dbReference type="PROSITE" id="PS51294">
    <property type="entry name" value="HTH_MYB"/>
    <property type="match status" value="2"/>
</dbReference>
<dbReference type="GO" id="GO:0005634">
    <property type="term" value="C:nucleus"/>
    <property type="evidence" value="ECO:0000318"/>
    <property type="project" value="GO_Central"/>
</dbReference>
<evidence type="ECO:0000256" key="2">
    <source>
        <dbReference type="ARBA" id="ARBA00022737"/>
    </source>
</evidence>
<dbReference type="GO" id="GO:0000987">
    <property type="term" value="F:cis-regulatory region sequence-specific DNA binding"/>
    <property type="evidence" value="ECO:0000318"/>
    <property type="project" value="GO_Central"/>
</dbReference>
<dbReference type="FunFam" id="1.10.10.60:FF:000001">
    <property type="entry name" value="MYB-related transcription factor"/>
    <property type="match status" value="1"/>
</dbReference>
<dbReference type="GeneID" id="104590975"/>
<proteinExistence type="predicted"/>
<dbReference type="GO" id="GO:0006355">
    <property type="term" value="P:regulation of DNA-templated transcription"/>
    <property type="evidence" value="ECO:0000318"/>
    <property type="project" value="GO_Central"/>
</dbReference>
<dbReference type="FunCoup" id="A0A1U7Z6N7">
    <property type="interactions" value="2"/>
</dbReference>
<dbReference type="InterPro" id="IPR017930">
    <property type="entry name" value="Myb_dom"/>
</dbReference>
<feature type="region of interest" description="Disordered" evidence="5">
    <location>
        <begin position="115"/>
        <end position="135"/>
    </location>
</feature>
<evidence type="ECO:0000256" key="3">
    <source>
        <dbReference type="ARBA" id="ARBA00023125"/>
    </source>
</evidence>
<protein>
    <submittedName>
        <fullName evidence="7">Anthocyanin regulatory C1 protein-like</fullName>
    </submittedName>
</protein>
<dbReference type="SUPFAM" id="SSF46689">
    <property type="entry name" value="Homeodomain-like"/>
    <property type="match status" value="1"/>
</dbReference>
<comment type="subcellular location">
    <subcellularLocation>
        <location evidence="1">Nucleus</location>
    </subcellularLocation>
</comment>
<keyword evidence="6" id="KW-1185">Reference proteome</keyword>
<dbReference type="InterPro" id="IPR009057">
    <property type="entry name" value="Homeodomain-like_sf"/>
</dbReference>
<dbReference type="AlphaFoldDB" id="A0A1U7Z6N7"/>
<dbReference type="InterPro" id="IPR015495">
    <property type="entry name" value="Myb_TF_plants"/>
</dbReference>
<dbReference type="RefSeq" id="XP_010248048.1">
    <property type="nucleotide sequence ID" value="XM_010249746.1"/>
</dbReference>
<accession>A0A1U7Z6N7</accession>
<dbReference type="PANTHER" id="PTHR47999">
    <property type="entry name" value="TRANSCRIPTION FACTOR MYB8-RELATED-RELATED"/>
    <property type="match status" value="1"/>
</dbReference>
<name>A0A1U7Z6N7_NELNU</name>
<sequence length="221" mass="25232">MGKRPKEGLKTGAWTPVEDSLLADYIKIHGEGRWNNIPEKAGLNRSGKSCRLRWLNYLRPDIKRGNITNEEEELIIRLHKLLGNRWSLIAGRLPGRTDNEIKNYWNTKLGRKVLNHSNAASNHKQSKDKKNKKMKMKKKMKHVECSKVFLSPAQNEAEALVPTGVGDDFATPYRAIESQSYDELSLFVPEEDDLMGFVIDLNDTELCGSDQLLEFRTLPVL</sequence>
<dbReference type="Proteomes" id="UP000189703">
    <property type="component" value="Unplaced"/>
</dbReference>
<evidence type="ECO:0000256" key="5">
    <source>
        <dbReference type="SAM" id="MobiDB-lite"/>
    </source>
</evidence>
<dbReference type="SMART" id="SM00717">
    <property type="entry name" value="SANT"/>
    <property type="match status" value="2"/>
</dbReference>
<keyword evidence="4" id="KW-0539">Nucleus</keyword>
<dbReference type="KEGG" id="nnu:104590975"/>
<evidence type="ECO:0000313" key="7">
    <source>
        <dbReference type="RefSeq" id="XP_010248048.1"/>
    </source>
</evidence>
<dbReference type="InterPro" id="IPR001005">
    <property type="entry name" value="SANT/Myb"/>
</dbReference>
<gene>
    <name evidence="7" type="primary">LOC104590975</name>
</gene>
<evidence type="ECO:0000313" key="6">
    <source>
        <dbReference type="Proteomes" id="UP000189703"/>
    </source>
</evidence>
<dbReference type="CDD" id="cd00167">
    <property type="entry name" value="SANT"/>
    <property type="match status" value="2"/>
</dbReference>
<reference evidence="7" key="1">
    <citation type="submission" date="2025-08" db="UniProtKB">
        <authorList>
            <consortium name="RefSeq"/>
        </authorList>
    </citation>
    <scope>IDENTIFICATION</scope>
</reference>
<keyword evidence="2" id="KW-0677">Repeat</keyword>
<dbReference type="OrthoDB" id="2143914at2759"/>
<dbReference type="Gene3D" id="1.10.10.60">
    <property type="entry name" value="Homeodomain-like"/>
    <property type="match status" value="2"/>
</dbReference>
<dbReference type="PROSITE" id="PS50090">
    <property type="entry name" value="MYB_LIKE"/>
    <property type="match status" value="2"/>
</dbReference>
<dbReference type="Pfam" id="PF00249">
    <property type="entry name" value="Myb_DNA-binding"/>
    <property type="match status" value="2"/>
</dbReference>
<organism evidence="6 7">
    <name type="scientific">Nelumbo nucifera</name>
    <name type="common">Sacred lotus</name>
    <dbReference type="NCBI Taxonomy" id="4432"/>
    <lineage>
        <taxon>Eukaryota</taxon>
        <taxon>Viridiplantae</taxon>
        <taxon>Streptophyta</taxon>
        <taxon>Embryophyta</taxon>
        <taxon>Tracheophyta</taxon>
        <taxon>Spermatophyta</taxon>
        <taxon>Magnoliopsida</taxon>
        <taxon>Proteales</taxon>
        <taxon>Nelumbonaceae</taxon>
        <taxon>Nelumbo</taxon>
    </lineage>
</organism>
<feature type="compositionally biased region" description="Basic residues" evidence="5">
    <location>
        <begin position="124"/>
        <end position="135"/>
    </location>
</feature>
<keyword evidence="3" id="KW-0238">DNA-binding</keyword>
<evidence type="ECO:0000256" key="4">
    <source>
        <dbReference type="ARBA" id="ARBA00023242"/>
    </source>
</evidence>
<dbReference type="eggNOG" id="KOG0048">
    <property type="taxonomic scope" value="Eukaryota"/>
</dbReference>
<dbReference type="PANTHER" id="PTHR47999:SF70">
    <property type="entry name" value="ANTHOCYANIN REGULATORY C1 PROTEIN-LIKE"/>
    <property type="match status" value="1"/>
</dbReference>